<comment type="caution">
    <text evidence="4">The sequence shown here is derived from an EMBL/GenBank/DDBJ whole genome shotgun (WGS) entry which is preliminary data.</text>
</comment>
<keyword evidence="3" id="KW-0732">Signal</keyword>
<evidence type="ECO:0000313" key="4">
    <source>
        <dbReference type="EMBL" id="MDR7304829.1"/>
    </source>
</evidence>
<evidence type="ECO:0000256" key="3">
    <source>
        <dbReference type="SAM" id="SignalP"/>
    </source>
</evidence>
<comment type="subcellular location">
    <subcellularLocation>
        <location evidence="1">Periplasm</location>
    </subcellularLocation>
</comment>
<feature type="chain" id="PRO_5045803539" evidence="3">
    <location>
        <begin position="26"/>
        <end position="439"/>
    </location>
</feature>
<evidence type="ECO:0000256" key="1">
    <source>
        <dbReference type="ARBA" id="ARBA00004418"/>
    </source>
</evidence>
<proteinExistence type="inferred from homology"/>
<accession>A0ABU1ZH21</accession>
<protein>
    <submittedName>
        <fullName evidence="4">Sorbitol/mannitol transport system substrate-binding protein</fullName>
    </submittedName>
</protein>
<dbReference type="Pfam" id="PF01547">
    <property type="entry name" value="SBP_bac_1"/>
    <property type="match status" value="1"/>
</dbReference>
<sequence length="439" mass="48219">MKTQNRWIWALLAATGVLAGNHAWAATDITVATVNNRQMIEMQKLSVHFEKANPDIRVKWTTMEEADLRQRVSADVTNKGGQFDVVTIGMYETPIWAAKGWLREITPTDAYNVKDLIPTVRDGLSYNKRLYAAPFYGEGSMTMYRTDLFDKAGLSISNRPTWEQIAAAAAKIHNPAAGLYGICLRGRAGWGDNMALLSTMVNTFGGQWFDMAWRPQINTKPWKDAISFYVKLLTQYGPPNAVANSFNENLDLFAQGKCGIWVDATSAGGALIDPKFSKVASVTGFSLAPTAVTNKGAGWLWAWALAIPASSKNADAAQRFVQWATSEPYLRLVADTKGWAAMPSGTRLSTYQRPEFTKAARFAMTEAIAMVTANPRDATEGKAPYVGVQFVAIPEFQDIGEITGAEIRDALAGKQTVDQALQKAQAKTDQLMRVAGYYK</sequence>
<gene>
    <name evidence="4" type="ORF">J2X15_000095</name>
</gene>
<dbReference type="Gene3D" id="3.40.190.10">
    <property type="entry name" value="Periplasmic binding protein-like II"/>
    <property type="match status" value="2"/>
</dbReference>
<dbReference type="InterPro" id="IPR006059">
    <property type="entry name" value="SBP"/>
</dbReference>
<dbReference type="Proteomes" id="UP001268089">
    <property type="component" value="Unassembled WGS sequence"/>
</dbReference>
<reference evidence="4 5" key="1">
    <citation type="submission" date="2023-07" db="EMBL/GenBank/DDBJ databases">
        <title>Sorghum-associated microbial communities from plants grown in Nebraska, USA.</title>
        <authorList>
            <person name="Schachtman D."/>
        </authorList>
    </citation>
    <scope>NUCLEOTIDE SEQUENCE [LARGE SCALE GENOMIC DNA]</scope>
    <source>
        <strain evidence="4 5">BE308</strain>
    </source>
</reference>
<feature type="signal peptide" evidence="3">
    <location>
        <begin position="1"/>
        <end position="25"/>
    </location>
</feature>
<evidence type="ECO:0000313" key="5">
    <source>
        <dbReference type="Proteomes" id="UP001268089"/>
    </source>
</evidence>
<dbReference type="PANTHER" id="PTHR43649:SF12">
    <property type="entry name" value="DIACETYLCHITOBIOSE BINDING PROTEIN DASA"/>
    <property type="match status" value="1"/>
</dbReference>
<dbReference type="RefSeq" id="WP_409034230.1">
    <property type="nucleotide sequence ID" value="NZ_JAVDXO010000001.1"/>
</dbReference>
<name>A0ABU1ZH21_9BURK</name>
<comment type="similarity">
    <text evidence="2">Belongs to the bacterial solute-binding protein 1 family.</text>
</comment>
<keyword evidence="5" id="KW-1185">Reference proteome</keyword>
<dbReference type="SUPFAM" id="SSF53850">
    <property type="entry name" value="Periplasmic binding protein-like II"/>
    <property type="match status" value="1"/>
</dbReference>
<evidence type="ECO:0000256" key="2">
    <source>
        <dbReference type="ARBA" id="ARBA00008520"/>
    </source>
</evidence>
<dbReference type="EMBL" id="JAVDXO010000001">
    <property type="protein sequence ID" value="MDR7304829.1"/>
    <property type="molecule type" value="Genomic_DNA"/>
</dbReference>
<dbReference type="InterPro" id="IPR050490">
    <property type="entry name" value="Bact_solute-bd_prot1"/>
</dbReference>
<dbReference type="CDD" id="cd13585">
    <property type="entry name" value="PBP2_TMBP_like"/>
    <property type="match status" value="1"/>
</dbReference>
<organism evidence="4 5">
    <name type="scientific">Rhodoferax saidenbachensis</name>
    <dbReference type="NCBI Taxonomy" id="1484693"/>
    <lineage>
        <taxon>Bacteria</taxon>
        <taxon>Pseudomonadati</taxon>
        <taxon>Pseudomonadota</taxon>
        <taxon>Betaproteobacteria</taxon>
        <taxon>Burkholderiales</taxon>
        <taxon>Comamonadaceae</taxon>
        <taxon>Rhodoferax</taxon>
    </lineage>
</organism>
<dbReference type="PANTHER" id="PTHR43649">
    <property type="entry name" value="ARABINOSE-BINDING PROTEIN-RELATED"/>
    <property type="match status" value="1"/>
</dbReference>